<feature type="compositionally biased region" description="Basic residues" evidence="1">
    <location>
        <begin position="23"/>
        <end position="39"/>
    </location>
</feature>
<feature type="region of interest" description="Disordered" evidence="1">
    <location>
        <begin position="98"/>
        <end position="121"/>
    </location>
</feature>
<dbReference type="EMBL" id="BAAATM010000022">
    <property type="protein sequence ID" value="GAA2555082.1"/>
    <property type="molecule type" value="Genomic_DNA"/>
</dbReference>
<dbReference type="SUPFAM" id="SSF56399">
    <property type="entry name" value="ADP-ribosylation"/>
    <property type="match status" value="1"/>
</dbReference>
<gene>
    <name evidence="2" type="ORF">GCM10010423_65320</name>
</gene>
<name>A0ABN3P2L7_9ACTN</name>
<organism evidence="2 3">
    <name type="scientific">Streptomyces levis</name>
    <dbReference type="NCBI Taxonomy" id="285566"/>
    <lineage>
        <taxon>Bacteria</taxon>
        <taxon>Bacillati</taxon>
        <taxon>Actinomycetota</taxon>
        <taxon>Actinomycetes</taxon>
        <taxon>Kitasatosporales</taxon>
        <taxon>Streptomycetaceae</taxon>
        <taxon>Streptomyces</taxon>
    </lineage>
</organism>
<evidence type="ECO:0000313" key="2">
    <source>
        <dbReference type="EMBL" id="GAA2555082.1"/>
    </source>
</evidence>
<evidence type="ECO:0000313" key="3">
    <source>
        <dbReference type="Proteomes" id="UP001501095"/>
    </source>
</evidence>
<proteinExistence type="predicted"/>
<dbReference type="Proteomes" id="UP001501095">
    <property type="component" value="Unassembled WGS sequence"/>
</dbReference>
<feature type="region of interest" description="Disordered" evidence="1">
    <location>
        <begin position="20"/>
        <end position="39"/>
    </location>
</feature>
<keyword evidence="3" id="KW-1185">Reference proteome</keyword>
<feature type="compositionally biased region" description="Basic and acidic residues" evidence="1">
    <location>
        <begin position="511"/>
        <end position="527"/>
    </location>
</feature>
<sequence length="657" mass="73446">MSGIVELNDSVKVQFSSAVAGKPHTRRVHRKNKKGKKGRQLNEVNMQDLERENLLTKVHPRRAKLKLAKRFNPNQPRDHRGRWTDTTGMSLSVVNVPERHRDKGDNTHYYRHDAGQDEDQIEEDEERVHAYSSEGWSNEVSYYLRNGEVDEEDGIFDEDELNEMIGSMDRIIERNILSEDTSLYRVAPASVYNVPDGTEVSDSAYMSTTAFHYVASKYATNDDDVLMRIDMPAGSHILPHRHLAPNASAKGEVILPRGTVLRKVGTENGVAVFVPVFGVGKRWHFNPNQPRDYRGRWTDTGFGMGRTTPNARRLHRDDVSPFPDSQASSTRRRATGARSATPAKKTAAKKTTASVPRQTRTTAAKKTAAAPRRVNNSLYDHSTGTVASRSSIPRINRGGTHIQQHADGRPIVTRPYTDPGEAYYQRNAGPNRITNERLQEIFEDPSKMTLAEKRMIASAGGAKALDGEDKILVNTSRGVRELDRYQVIGQLRSKIAPGSGNSKSGITRGGLSEERRKKMAEKRRESGKPSAAEFGKIEKQITEDWSTDGGKTVVCVFCGKKMSPHGMSVETPKPKALGGNYKDRGGRWPAHNACNTRAGAAAQKDPIAYQEEMMKKFNKLPKDVRERLPHVYDYFPQLGKYPGTAAQRKKYMARGPK</sequence>
<feature type="compositionally biased region" description="Basic and acidic residues" evidence="1">
    <location>
        <begin position="98"/>
        <end position="115"/>
    </location>
</feature>
<dbReference type="Gene3D" id="3.90.176.10">
    <property type="entry name" value="Toxin ADP-ribosyltransferase, Chain A, domain 1"/>
    <property type="match status" value="1"/>
</dbReference>
<dbReference type="PROSITE" id="PS51996">
    <property type="entry name" value="TR_MART"/>
    <property type="match status" value="1"/>
</dbReference>
<feature type="region of interest" description="Disordered" evidence="1">
    <location>
        <begin position="296"/>
        <end position="402"/>
    </location>
</feature>
<comment type="caution">
    <text evidence="2">The sequence shown here is derived from an EMBL/GenBank/DDBJ whole genome shotgun (WGS) entry which is preliminary data.</text>
</comment>
<feature type="compositionally biased region" description="Polar residues" evidence="1">
    <location>
        <begin position="374"/>
        <end position="393"/>
    </location>
</feature>
<dbReference type="RefSeq" id="WP_344543040.1">
    <property type="nucleotide sequence ID" value="NZ_BAAATM010000022.1"/>
</dbReference>
<evidence type="ECO:0000256" key="1">
    <source>
        <dbReference type="SAM" id="MobiDB-lite"/>
    </source>
</evidence>
<feature type="compositionally biased region" description="Low complexity" evidence="1">
    <location>
        <begin position="336"/>
        <end position="373"/>
    </location>
</feature>
<feature type="region of interest" description="Disordered" evidence="1">
    <location>
        <begin position="494"/>
        <end position="532"/>
    </location>
</feature>
<reference evidence="2 3" key="1">
    <citation type="journal article" date="2019" name="Int. J. Syst. Evol. Microbiol.">
        <title>The Global Catalogue of Microorganisms (GCM) 10K type strain sequencing project: providing services to taxonomists for standard genome sequencing and annotation.</title>
        <authorList>
            <consortium name="The Broad Institute Genomics Platform"/>
            <consortium name="The Broad Institute Genome Sequencing Center for Infectious Disease"/>
            <person name="Wu L."/>
            <person name="Ma J."/>
        </authorList>
    </citation>
    <scope>NUCLEOTIDE SEQUENCE [LARGE SCALE GENOMIC DNA]</scope>
    <source>
        <strain evidence="2 3">JCM 6924</strain>
    </source>
</reference>
<protein>
    <submittedName>
        <fullName evidence="2">Uncharacterized protein</fullName>
    </submittedName>
</protein>
<accession>A0ABN3P2L7</accession>